<evidence type="ECO:0000259" key="1">
    <source>
        <dbReference type="PROSITE" id="PS50943"/>
    </source>
</evidence>
<dbReference type="EMBL" id="JAHHIF010000062">
    <property type="protein sequence ID" value="MBW4548473.1"/>
    <property type="molecule type" value="Genomic_DNA"/>
</dbReference>
<dbReference type="SMART" id="SM00530">
    <property type="entry name" value="HTH_XRE"/>
    <property type="match status" value="1"/>
</dbReference>
<dbReference type="SUPFAM" id="SSF48452">
    <property type="entry name" value="TPR-like"/>
    <property type="match status" value="1"/>
</dbReference>
<dbReference type="GO" id="GO:0003677">
    <property type="term" value="F:DNA binding"/>
    <property type="evidence" value="ECO:0007669"/>
    <property type="project" value="InterPro"/>
</dbReference>
<protein>
    <submittedName>
        <fullName evidence="2">Helix-turn-helix transcriptional regulator</fullName>
    </submittedName>
</protein>
<dbReference type="SUPFAM" id="SSF47413">
    <property type="entry name" value="lambda repressor-like DNA-binding domains"/>
    <property type="match status" value="1"/>
</dbReference>
<comment type="caution">
    <text evidence="2">The sequence shown here is derived from an EMBL/GenBank/DDBJ whole genome shotgun (WGS) entry which is preliminary data.</text>
</comment>
<organism evidence="2 3">
    <name type="scientific">Symplocastrum torsivum CPER-KK1</name>
    <dbReference type="NCBI Taxonomy" id="450513"/>
    <lineage>
        <taxon>Bacteria</taxon>
        <taxon>Bacillati</taxon>
        <taxon>Cyanobacteriota</taxon>
        <taxon>Cyanophyceae</taxon>
        <taxon>Oscillatoriophycideae</taxon>
        <taxon>Oscillatoriales</taxon>
        <taxon>Microcoleaceae</taxon>
        <taxon>Symplocastrum</taxon>
    </lineage>
</organism>
<feature type="domain" description="HTH cro/C1-type" evidence="1">
    <location>
        <begin position="37"/>
        <end position="91"/>
    </location>
</feature>
<dbReference type="Pfam" id="PF13560">
    <property type="entry name" value="HTH_31"/>
    <property type="match status" value="1"/>
</dbReference>
<dbReference type="Gene3D" id="1.10.260.40">
    <property type="entry name" value="lambda repressor-like DNA-binding domains"/>
    <property type="match status" value="1"/>
</dbReference>
<proteinExistence type="predicted"/>
<gene>
    <name evidence="2" type="ORF">KME25_29145</name>
</gene>
<name>A0A951UCI5_9CYAN</name>
<sequence>MNKYNFQDWLNTKVSDDSEVILAGKLEYLRLYLTDAMRELRSKAGLTQAQLAEKLGVQQAAVSKLESALKDHELESVLKYLHTLGADLLLSVKQGEELYQVSDTESGLLVDVPIEVRDLASTAGMSLREYVQAAIGHFLQQAVSIRKFPTALLNTDDSVAIRIRERLGGRSPSNSEIISELEKCLNVASEEDRIFAIKNFLAGNTASGGTNRDFSNENDDEVELLDLAEGLLDRIDEGFELEQSIAHDETALQVYTREAFPEKWAEIQSRLGNAYLNRIYGSRAENLEQSITHYEIALQVYTREAFPEKWAEVQSRLGNAYLNRIYGSRAENLEQSITHYEAALQVYTHEAFPGKWVEIKKHLEVADRSQSKSL</sequence>
<dbReference type="AlphaFoldDB" id="A0A951UCI5"/>
<evidence type="ECO:0000313" key="3">
    <source>
        <dbReference type="Proteomes" id="UP000753908"/>
    </source>
</evidence>
<dbReference type="Gene3D" id="1.25.40.10">
    <property type="entry name" value="Tetratricopeptide repeat domain"/>
    <property type="match status" value="1"/>
</dbReference>
<dbReference type="InterPro" id="IPR001387">
    <property type="entry name" value="Cro/C1-type_HTH"/>
</dbReference>
<dbReference type="InterPro" id="IPR010982">
    <property type="entry name" value="Lambda_DNA-bd_dom_sf"/>
</dbReference>
<dbReference type="PROSITE" id="PS50943">
    <property type="entry name" value="HTH_CROC1"/>
    <property type="match status" value="1"/>
</dbReference>
<dbReference type="InterPro" id="IPR011990">
    <property type="entry name" value="TPR-like_helical_dom_sf"/>
</dbReference>
<reference evidence="2" key="2">
    <citation type="journal article" date="2022" name="Microbiol. Resour. Announc.">
        <title>Metagenome Sequencing to Explore Phylogenomics of Terrestrial Cyanobacteria.</title>
        <authorList>
            <person name="Ward R.D."/>
            <person name="Stajich J.E."/>
            <person name="Johansen J.R."/>
            <person name="Huntemann M."/>
            <person name="Clum A."/>
            <person name="Foster B."/>
            <person name="Foster B."/>
            <person name="Roux S."/>
            <person name="Palaniappan K."/>
            <person name="Varghese N."/>
            <person name="Mukherjee S."/>
            <person name="Reddy T.B.K."/>
            <person name="Daum C."/>
            <person name="Copeland A."/>
            <person name="Chen I.A."/>
            <person name="Ivanova N.N."/>
            <person name="Kyrpides N.C."/>
            <person name="Shapiro N."/>
            <person name="Eloe-Fadrosh E.A."/>
            <person name="Pietrasiak N."/>
        </authorList>
    </citation>
    <scope>NUCLEOTIDE SEQUENCE</scope>
    <source>
        <strain evidence="2">CPER-KK1</strain>
    </source>
</reference>
<dbReference type="CDD" id="cd00093">
    <property type="entry name" value="HTH_XRE"/>
    <property type="match status" value="1"/>
</dbReference>
<reference evidence="2" key="1">
    <citation type="submission" date="2021-05" db="EMBL/GenBank/DDBJ databases">
        <authorList>
            <person name="Pietrasiak N."/>
            <person name="Ward R."/>
            <person name="Stajich J.E."/>
            <person name="Kurbessoian T."/>
        </authorList>
    </citation>
    <scope>NUCLEOTIDE SEQUENCE</scope>
    <source>
        <strain evidence="2">CPER-KK1</strain>
    </source>
</reference>
<evidence type="ECO:0000313" key="2">
    <source>
        <dbReference type="EMBL" id="MBW4548473.1"/>
    </source>
</evidence>
<dbReference type="Proteomes" id="UP000753908">
    <property type="component" value="Unassembled WGS sequence"/>
</dbReference>
<accession>A0A951UCI5</accession>